<proteinExistence type="predicted"/>
<dbReference type="Proteomes" id="UP000077465">
    <property type="component" value="Chromosome"/>
</dbReference>
<name>A0AAC8T8I8_9GAMM</name>
<reference evidence="1 2" key="1">
    <citation type="submission" date="2015-05" db="EMBL/GenBank/DDBJ databases">
        <authorList>
            <person name="Dickey A."/>
            <person name="Clawson M."/>
            <person name="Bono J."/>
            <person name="Loy J.D."/>
        </authorList>
    </citation>
    <scope>NUCLEOTIDE SEQUENCE [LARGE SCALE GENOMIC DNA]</scope>
    <source>
        <strain evidence="1 2">22581</strain>
    </source>
</reference>
<dbReference type="AlphaFoldDB" id="A0AAC8T8I8"/>
<sequence length="140" mass="15681">MKHKIPKPQLIAAAESYAGVSRFADACYRYYFYQDKTAHAHLSSCLSVEFAEHLTTIPAKYHQPVVLAALTELSYPAKPNAKQTFPVKERACCIGISRRQYYRLPFDTAIDDIISHLTAIAKVVAGKVQEQLGKNFQAGY</sequence>
<dbReference type="EMBL" id="CP011376">
    <property type="protein sequence ID" value="AKG08407.1"/>
    <property type="molecule type" value="Genomic_DNA"/>
</dbReference>
<organism evidence="1 2">
    <name type="scientific">Moraxella bovoculi</name>
    <dbReference type="NCBI Taxonomy" id="386891"/>
    <lineage>
        <taxon>Bacteria</taxon>
        <taxon>Pseudomonadati</taxon>
        <taxon>Pseudomonadota</taxon>
        <taxon>Gammaproteobacteria</taxon>
        <taxon>Moraxellales</taxon>
        <taxon>Moraxellaceae</taxon>
        <taxon>Moraxella</taxon>
    </lineage>
</organism>
<protein>
    <submittedName>
        <fullName evidence="1">Uncharacterized protein</fullName>
    </submittedName>
</protein>
<accession>A0AAC8T8I8</accession>
<gene>
    <name evidence="1" type="ORF">AAX06_09940</name>
</gene>
<evidence type="ECO:0000313" key="2">
    <source>
        <dbReference type="Proteomes" id="UP000077465"/>
    </source>
</evidence>
<dbReference type="RefSeq" id="WP_046696333.1">
    <property type="nucleotide sequence ID" value="NZ_CP011376.1"/>
</dbReference>
<evidence type="ECO:0000313" key="1">
    <source>
        <dbReference type="EMBL" id="AKG08407.1"/>
    </source>
</evidence>